<gene>
    <name evidence="1" type="ORF">CCAX7_22500</name>
</gene>
<accession>A0A402D282</accession>
<evidence type="ECO:0000313" key="2">
    <source>
        <dbReference type="Proteomes" id="UP000287394"/>
    </source>
</evidence>
<evidence type="ECO:0000313" key="1">
    <source>
        <dbReference type="EMBL" id="BDI30199.1"/>
    </source>
</evidence>
<dbReference type="EMBL" id="AP025739">
    <property type="protein sequence ID" value="BDI30199.1"/>
    <property type="molecule type" value="Genomic_DNA"/>
</dbReference>
<proteinExistence type="predicted"/>
<dbReference type="KEGG" id="ccot:CCAX7_22500"/>
<keyword evidence="2" id="KW-1185">Reference proteome</keyword>
<dbReference type="Proteomes" id="UP000287394">
    <property type="component" value="Chromosome"/>
</dbReference>
<organism evidence="1 2">
    <name type="scientific">Capsulimonas corticalis</name>
    <dbReference type="NCBI Taxonomy" id="2219043"/>
    <lineage>
        <taxon>Bacteria</taxon>
        <taxon>Bacillati</taxon>
        <taxon>Armatimonadota</taxon>
        <taxon>Armatimonadia</taxon>
        <taxon>Capsulimonadales</taxon>
        <taxon>Capsulimonadaceae</taxon>
        <taxon>Capsulimonas</taxon>
    </lineage>
</organism>
<name>A0A402D282_9BACT</name>
<sequence length="204" mass="24188">MTHILLCELAAFALYFVYGSYFEWFFHRYLFHSPKYIYRTFREHTLVHHQIYKGDETYHTHDDHPAKVPMDWWALPAMVGFHLPLFLLVQHFTKIPSLWGGVAAISIYYTCYETFHWAMHVPKASAFLSRFRYYRFLDAHHRVHHKFMLSNLNVLFPLADLTLGTLRGADGRRIVLFPKLRADRSKEIEKAKHAKKPAHTVKSP</sequence>
<protein>
    <submittedName>
        <fullName evidence="1">Uncharacterized protein</fullName>
    </submittedName>
</protein>
<dbReference type="AlphaFoldDB" id="A0A402D282"/>
<dbReference type="OrthoDB" id="5965958at2"/>
<dbReference type="RefSeq" id="WP_119323646.1">
    <property type="nucleotide sequence ID" value="NZ_AP025739.1"/>
</dbReference>
<reference evidence="1 2" key="1">
    <citation type="journal article" date="2019" name="Int. J. Syst. Evol. Microbiol.">
        <title>Capsulimonas corticalis gen. nov., sp. nov., an aerobic capsulated bacterium, of a novel bacterial order, Capsulimonadales ord. nov., of the class Armatimonadia of the phylum Armatimonadetes.</title>
        <authorList>
            <person name="Li J."/>
            <person name="Kudo C."/>
            <person name="Tonouchi A."/>
        </authorList>
    </citation>
    <scope>NUCLEOTIDE SEQUENCE [LARGE SCALE GENOMIC DNA]</scope>
    <source>
        <strain evidence="1 2">AX-7</strain>
    </source>
</reference>